<keyword evidence="2" id="KW-0233">DNA recombination</keyword>
<dbReference type="Pfam" id="PF00589">
    <property type="entry name" value="Phage_integrase"/>
    <property type="match status" value="1"/>
</dbReference>
<dbReference type="AlphaFoldDB" id="A0A248VTQ7"/>
<evidence type="ECO:0000313" key="5">
    <source>
        <dbReference type="Proteomes" id="UP000215158"/>
    </source>
</evidence>
<dbReference type="PANTHER" id="PTHR30349">
    <property type="entry name" value="PHAGE INTEGRASE-RELATED"/>
    <property type="match status" value="1"/>
</dbReference>
<protein>
    <submittedName>
        <fullName evidence="4">Integrase</fullName>
    </submittedName>
</protein>
<dbReference type="InterPro" id="IPR002104">
    <property type="entry name" value="Integrase_catalytic"/>
</dbReference>
<dbReference type="SUPFAM" id="SSF56349">
    <property type="entry name" value="DNA breaking-rejoining enzymes"/>
    <property type="match status" value="1"/>
</dbReference>
<organism evidence="4 5">
    <name type="scientific">Paraburkholderia aromaticivorans</name>
    <dbReference type="NCBI Taxonomy" id="2026199"/>
    <lineage>
        <taxon>Bacteria</taxon>
        <taxon>Pseudomonadati</taxon>
        <taxon>Pseudomonadota</taxon>
        <taxon>Betaproteobacteria</taxon>
        <taxon>Burkholderiales</taxon>
        <taxon>Burkholderiaceae</taxon>
        <taxon>Paraburkholderia</taxon>
    </lineage>
</organism>
<dbReference type="InterPro" id="IPR013762">
    <property type="entry name" value="Integrase-like_cat_sf"/>
</dbReference>
<dbReference type="Gene3D" id="1.10.443.10">
    <property type="entry name" value="Intergrase catalytic core"/>
    <property type="match status" value="1"/>
</dbReference>
<evidence type="ECO:0000313" key="4">
    <source>
        <dbReference type="EMBL" id="ASW02416.1"/>
    </source>
</evidence>
<feature type="domain" description="Tyr recombinase" evidence="3">
    <location>
        <begin position="151"/>
        <end position="303"/>
    </location>
</feature>
<dbReference type="InterPro" id="IPR050090">
    <property type="entry name" value="Tyrosine_recombinase_XerCD"/>
</dbReference>
<gene>
    <name evidence="4" type="ORF">CJU94_30485</name>
</gene>
<name>A0A248VTQ7_9BURK</name>
<evidence type="ECO:0000256" key="2">
    <source>
        <dbReference type="ARBA" id="ARBA00023172"/>
    </source>
</evidence>
<dbReference type="EMBL" id="CP022990">
    <property type="protein sequence ID" value="ASW02416.1"/>
    <property type="molecule type" value="Genomic_DNA"/>
</dbReference>
<dbReference type="OrthoDB" id="662444at2"/>
<accession>A0A248VTQ7</accession>
<evidence type="ECO:0000256" key="1">
    <source>
        <dbReference type="ARBA" id="ARBA00022908"/>
    </source>
</evidence>
<dbReference type="CDD" id="cd00796">
    <property type="entry name" value="INT_Rci_Hp1_C"/>
    <property type="match status" value="1"/>
</dbReference>
<dbReference type="GO" id="GO:0006310">
    <property type="term" value="P:DNA recombination"/>
    <property type="evidence" value="ECO:0007669"/>
    <property type="project" value="UniProtKB-KW"/>
</dbReference>
<dbReference type="KEGG" id="parb:CJU94_30485"/>
<sequence length="309" mass="35186">MESKRVRKTKLLPAGISAAEADKLGREWDAEVYAVETGVRRQIVTIGECVRLHIEDEGSNWKDLETRCRVMDKYAPEYENQDALQLYEWSVKITGYMRSRVDRDGRPKKPMSDKTISNTLGYIRAAIKYAYTKGKLEHDETGKMAIPRVANERHVYKVRREMLEIAKACKHRETRAAIRVAFYSGMRLSEILRARVTRDGFSLATTKNGRPRIVPIHPRIAVIARRVRFTIQPHKLKDEWNKARKSAGYPDVRFHDLRHSAASEMINAGIDLYTVGGVLGHKTPASTKRYAHLVTESLAGAVAKIGTRK</sequence>
<keyword evidence="5" id="KW-1185">Reference proteome</keyword>
<dbReference type="PANTHER" id="PTHR30349:SF64">
    <property type="entry name" value="PROPHAGE INTEGRASE INTD-RELATED"/>
    <property type="match status" value="1"/>
</dbReference>
<keyword evidence="1" id="KW-0229">DNA integration</keyword>
<evidence type="ECO:0000259" key="3">
    <source>
        <dbReference type="PROSITE" id="PS51898"/>
    </source>
</evidence>
<dbReference type="InterPro" id="IPR011010">
    <property type="entry name" value="DNA_brk_join_enz"/>
</dbReference>
<dbReference type="GO" id="GO:0015074">
    <property type="term" value="P:DNA integration"/>
    <property type="evidence" value="ECO:0007669"/>
    <property type="project" value="UniProtKB-KW"/>
</dbReference>
<dbReference type="Proteomes" id="UP000215158">
    <property type="component" value="Chromosome 2"/>
</dbReference>
<dbReference type="PROSITE" id="PS51898">
    <property type="entry name" value="TYR_RECOMBINASE"/>
    <property type="match status" value="1"/>
</dbReference>
<proteinExistence type="predicted"/>
<reference evidence="4 5" key="1">
    <citation type="submission" date="2017-08" db="EMBL/GenBank/DDBJ databases">
        <title>Identification and genetic characteristics of simultaneous BTEX- and naphthalene-degrading Paraburkholderia sp. BN5 isolated from petroleum-contaminated soil.</title>
        <authorList>
            <person name="Lee Y."/>
            <person name="Jeon C.O."/>
        </authorList>
    </citation>
    <scope>NUCLEOTIDE SEQUENCE [LARGE SCALE GENOMIC DNA]</scope>
    <source>
        <strain evidence="4 5">BN5</strain>
    </source>
</reference>
<dbReference type="GO" id="GO:0003677">
    <property type="term" value="F:DNA binding"/>
    <property type="evidence" value="ECO:0007669"/>
    <property type="project" value="InterPro"/>
</dbReference>